<dbReference type="Proteomes" id="UP000283805">
    <property type="component" value="Unassembled WGS sequence"/>
</dbReference>
<accession>A0A419WRT1</accession>
<protein>
    <recommendedName>
        <fullName evidence="4">DNA-binding beta-propeller fold protein YncE</fullName>
    </recommendedName>
</protein>
<comment type="caution">
    <text evidence="2">The sequence shown here is derived from an EMBL/GenBank/DDBJ whole genome shotgun (WGS) entry which is preliminary data.</text>
</comment>
<dbReference type="PROSITE" id="PS51257">
    <property type="entry name" value="PROKAR_LIPOPROTEIN"/>
    <property type="match status" value="1"/>
</dbReference>
<evidence type="ECO:0000256" key="1">
    <source>
        <dbReference type="SAM" id="MobiDB-lite"/>
    </source>
</evidence>
<feature type="region of interest" description="Disordered" evidence="1">
    <location>
        <begin position="122"/>
        <end position="145"/>
    </location>
</feature>
<dbReference type="InterPro" id="IPR011048">
    <property type="entry name" value="Haem_d1_sf"/>
</dbReference>
<dbReference type="AlphaFoldDB" id="A0A419WRT1"/>
<dbReference type="PANTHER" id="PTHR47197:SF3">
    <property type="entry name" value="DIHYDRO-HEME D1 DEHYDROGENASE"/>
    <property type="match status" value="1"/>
</dbReference>
<dbReference type="OrthoDB" id="322576at2157"/>
<gene>
    <name evidence="2" type="ORF">ATJ93_1189</name>
</gene>
<reference evidence="2 3" key="1">
    <citation type="submission" date="2018-09" db="EMBL/GenBank/DDBJ databases">
        <title>Genomic Encyclopedia of Archaeal and Bacterial Type Strains, Phase II (KMG-II): from individual species to whole genera.</title>
        <authorList>
            <person name="Goeker M."/>
        </authorList>
    </citation>
    <scope>NUCLEOTIDE SEQUENCE [LARGE SCALE GENOMIC DNA]</scope>
    <source>
        <strain evidence="2 3">DSM 13151</strain>
    </source>
</reference>
<keyword evidence="3" id="KW-1185">Reference proteome</keyword>
<dbReference type="PANTHER" id="PTHR47197">
    <property type="entry name" value="PROTEIN NIRF"/>
    <property type="match status" value="1"/>
</dbReference>
<dbReference type="InterPro" id="IPR051200">
    <property type="entry name" value="Host-pathogen_enzymatic-act"/>
</dbReference>
<evidence type="ECO:0008006" key="4">
    <source>
        <dbReference type="Google" id="ProtNLM"/>
    </source>
</evidence>
<evidence type="ECO:0000313" key="3">
    <source>
        <dbReference type="Proteomes" id="UP000283805"/>
    </source>
</evidence>
<feature type="compositionally biased region" description="Acidic residues" evidence="1">
    <location>
        <begin position="128"/>
        <end position="143"/>
    </location>
</feature>
<dbReference type="SUPFAM" id="SSF51004">
    <property type="entry name" value="C-terminal (heme d1) domain of cytochrome cd1-nitrite reductase"/>
    <property type="match status" value="1"/>
</dbReference>
<evidence type="ECO:0000313" key="2">
    <source>
        <dbReference type="EMBL" id="RKD98184.1"/>
    </source>
</evidence>
<dbReference type="EMBL" id="RAPO01000001">
    <property type="protein sequence ID" value="RKD98184.1"/>
    <property type="molecule type" value="Genomic_DNA"/>
</dbReference>
<name>A0A419WRT1_9EURY</name>
<sequence length="413" mass="43327">MRSSAAGASAAVAGCLGDGAAVEREPTVYVFNNGDRTVTVVDAERDEALETVHVDTTASFPANQYGTGADSEYDVLWLNVDGGVAALDAHTLEEVARVETGFEPNYPNLTPDEEHLLVAAGGTTTLDPDPESDGADESDESAAAEDHAIVRIDADRDGDTFGEVTEEIRTGYTGPCDATLDPGGEYAFVPEIAAERLRVVEVDPFETAAEVDVGEPAGDGQVLPFMATASFDGDLLLVENGEGALGPDPEVPREGSESIWDVSTPTEPVELERITRSDGLPATPITSEIGPECETGYLFTPDAEAVTVLDLEDREVDRVLDVGGSAISGAWGPRREKLYVPVQTANRVAVVDHARREVVATIDAGESPTGAVGGMVRPETSADQRLRAALAGLGLEFGEREATACPDGNCYCG</sequence>
<dbReference type="Gene3D" id="2.130.10.10">
    <property type="entry name" value="YVTN repeat-like/Quinoprotein amine dehydrogenase"/>
    <property type="match status" value="2"/>
</dbReference>
<proteinExistence type="predicted"/>
<dbReference type="InterPro" id="IPR015943">
    <property type="entry name" value="WD40/YVTN_repeat-like_dom_sf"/>
</dbReference>
<organism evidence="2 3">
    <name type="scientific">Halopiger aswanensis</name>
    <dbReference type="NCBI Taxonomy" id="148449"/>
    <lineage>
        <taxon>Archaea</taxon>
        <taxon>Methanobacteriati</taxon>
        <taxon>Methanobacteriota</taxon>
        <taxon>Stenosarchaea group</taxon>
        <taxon>Halobacteria</taxon>
        <taxon>Halobacteriales</taxon>
        <taxon>Natrialbaceae</taxon>
        <taxon>Halopiger</taxon>
    </lineage>
</organism>